<comment type="caution">
    <text evidence="7">The sequence shown here is derived from an EMBL/GenBank/DDBJ whole genome shotgun (WGS) entry which is preliminary data.</text>
</comment>
<evidence type="ECO:0000256" key="4">
    <source>
        <dbReference type="ARBA" id="ARBA00022777"/>
    </source>
</evidence>
<dbReference type="PROSITE" id="PS51255">
    <property type="entry name" value="ADPK"/>
    <property type="match status" value="1"/>
</dbReference>
<evidence type="ECO:0000256" key="1">
    <source>
        <dbReference type="ARBA" id="ARBA00022490"/>
    </source>
</evidence>
<dbReference type="Pfam" id="PF04587">
    <property type="entry name" value="ADP_PFK_GK"/>
    <property type="match status" value="1"/>
</dbReference>
<protein>
    <submittedName>
        <fullName evidence="7">ADP-specific phosphofructokinase/glucokinase</fullName>
    </submittedName>
</protein>
<keyword evidence="5" id="KW-0460">Magnesium</keyword>
<dbReference type="PANTHER" id="PTHR21208">
    <property type="entry name" value="ADP-DEPENDENT GLUCOKINASE"/>
    <property type="match status" value="1"/>
</dbReference>
<keyword evidence="3" id="KW-0479">Metal-binding</keyword>
<dbReference type="InterPro" id="IPR007666">
    <property type="entry name" value="ADP_PFK/GK"/>
</dbReference>
<keyword evidence="2" id="KW-0808">Transferase</keyword>
<organism evidence="7 8">
    <name type="scientific">Carpediemonas membranifera</name>
    <dbReference type="NCBI Taxonomy" id="201153"/>
    <lineage>
        <taxon>Eukaryota</taxon>
        <taxon>Metamonada</taxon>
        <taxon>Carpediemonas-like organisms</taxon>
        <taxon>Carpediemonas</taxon>
    </lineage>
</organism>
<keyword evidence="6" id="KW-0324">Glycolysis</keyword>
<keyword evidence="4" id="KW-0418">Kinase</keyword>
<dbReference type="GO" id="GO:0006096">
    <property type="term" value="P:glycolytic process"/>
    <property type="evidence" value="ECO:0007669"/>
    <property type="project" value="UniProtKB-KW"/>
</dbReference>
<accession>A0A8J6EBI9</accession>
<reference evidence="7" key="1">
    <citation type="submission" date="2021-05" db="EMBL/GenBank/DDBJ databases">
        <title>A free-living protist that lacks canonical eukaryotic 1 DNA replication and segregation systems.</title>
        <authorList>
            <person name="Salas-Leiva D.E."/>
            <person name="Tromer E.C."/>
            <person name="Curtis B.A."/>
            <person name="Jerlstrom-Hultqvist J."/>
            <person name="Kolisko M."/>
            <person name="Yi Z."/>
            <person name="Salas-Leiva J.S."/>
            <person name="Gallot-Lavallee L."/>
            <person name="Kops G.J.P.L."/>
            <person name="Archibald J.M."/>
            <person name="Simpson A.G.B."/>
            <person name="Roger A.J."/>
        </authorList>
    </citation>
    <scope>NUCLEOTIDE SEQUENCE</scope>
    <source>
        <strain evidence="7">BICM</strain>
    </source>
</reference>
<evidence type="ECO:0000256" key="3">
    <source>
        <dbReference type="ARBA" id="ARBA00022723"/>
    </source>
</evidence>
<dbReference type="GO" id="GO:0016301">
    <property type="term" value="F:kinase activity"/>
    <property type="evidence" value="ECO:0007669"/>
    <property type="project" value="UniProtKB-KW"/>
</dbReference>
<dbReference type="AlphaFoldDB" id="A0A8J6EBI9"/>
<dbReference type="OrthoDB" id="5847021at2759"/>
<gene>
    <name evidence="7" type="ORF">J8273_1230</name>
</gene>
<dbReference type="GO" id="GO:0016773">
    <property type="term" value="F:phosphotransferase activity, alcohol group as acceptor"/>
    <property type="evidence" value="ECO:0007669"/>
    <property type="project" value="InterPro"/>
</dbReference>
<sequence>MVNATRYAFVGYNINLDAQVNMENQADFDGICQLIQKHSPNLLSVFVDSVKNAASCERLVPPSLSGSIKDSFPSNLVVAGQAGFFLTNIVRPEFSGFTPVVHLPNRSADLVNAIMKLSEDIYVFDQTSESGIAKLTAAHIEDVAPPVHVVLEYPADLALTFEGESFVVPKANRFIFTYDPTNMELHLDEHFLAKKDIVNQDWIALVSGYHLLQEDILTDAFRTQHRELVQHFRDNASWLHIELAYSDIHLVREFVLNDILPAGHSIGLNEIELGLFAEESGCFVPTDDHSARLKRWYTTLPNHAVILFHCFGAYISIDVEGRISAKKTQDAFRLAEDVILRSRAVIRDGKNVSVASDVDHDGNPSFNLKRAAVPTALEHNGMTIAEGHIQAYYPKTLKPIASTVGLGDTISSSIAVGINF</sequence>
<dbReference type="EMBL" id="JAHDYR010000003">
    <property type="protein sequence ID" value="KAG9397315.1"/>
    <property type="molecule type" value="Genomic_DNA"/>
</dbReference>
<dbReference type="PANTHER" id="PTHR21208:SF1">
    <property type="entry name" value="ADP-DEPENDENT GLUCOKINASE"/>
    <property type="match status" value="1"/>
</dbReference>
<dbReference type="Gene3D" id="3.30.1110.20">
    <property type="match status" value="1"/>
</dbReference>
<name>A0A8J6EBI9_9EUKA</name>
<evidence type="ECO:0000256" key="6">
    <source>
        <dbReference type="ARBA" id="ARBA00023152"/>
    </source>
</evidence>
<dbReference type="GO" id="GO:0046872">
    <property type="term" value="F:metal ion binding"/>
    <property type="evidence" value="ECO:0007669"/>
    <property type="project" value="UniProtKB-KW"/>
</dbReference>
<dbReference type="Gene3D" id="3.40.1190.20">
    <property type="match status" value="1"/>
</dbReference>
<proteinExistence type="predicted"/>
<evidence type="ECO:0000313" key="8">
    <source>
        <dbReference type="Proteomes" id="UP000717585"/>
    </source>
</evidence>
<dbReference type="Proteomes" id="UP000717585">
    <property type="component" value="Unassembled WGS sequence"/>
</dbReference>
<evidence type="ECO:0000313" key="7">
    <source>
        <dbReference type="EMBL" id="KAG9397315.1"/>
    </source>
</evidence>
<dbReference type="InterPro" id="IPR029056">
    <property type="entry name" value="Ribokinase-like"/>
</dbReference>
<dbReference type="SUPFAM" id="SSF53613">
    <property type="entry name" value="Ribokinase-like"/>
    <property type="match status" value="1"/>
</dbReference>
<keyword evidence="1" id="KW-0963">Cytoplasm</keyword>
<keyword evidence="8" id="KW-1185">Reference proteome</keyword>
<evidence type="ECO:0000256" key="5">
    <source>
        <dbReference type="ARBA" id="ARBA00022842"/>
    </source>
</evidence>
<evidence type="ECO:0000256" key="2">
    <source>
        <dbReference type="ARBA" id="ARBA00022679"/>
    </source>
</evidence>